<dbReference type="SUPFAM" id="SSF53448">
    <property type="entry name" value="Nucleotide-diphospho-sugar transferases"/>
    <property type="match status" value="1"/>
</dbReference>
<dbReference type="EMBL" id="FNRY01000001">
    <property type="protein sequence ID" value="SEB83525.1"/>
    <property type="molecule type" value="Genomic_DNA"/>
</dbReference>
<sequence length="648" mass="70997">MKVLRIAHHGVVSSWRERERMLRSHGTDVELVSARRWAEGGSPVHLTTEGDTFVRGAGTVGKHPNAFLYNPIPIWRALGSTPAILDLHEEPCSLATAEILALRALRRSNVPYTLYSAQNIHKSYPIPFRWFESYALKHAAGAYVCNQKAGEILSRKGLRVRPALIPLGVDLKNFHAIDRDTPSGKAIVGYVGQLEPHKGVETLIRAAAIEPSWTLRISGDGSSREELEELALTLGVSDRVHFLGFATGAELPERYRELDVIAVPSIPTRDWLEQFCRVAVEAMASGVPVVASHTGAIADVVEDAAILVRPSDHVDLASGISRALRPEQWIRMRKHGLAHVQRFSWESVAEQHAEHYATVLPCRNSGAQRLPQVVVVAFGSPDILSQSLSALDRAFPVTVVDNGSSKATRAIALEHGAHYIDPGANVGFAAGVNAALRSLGARGSSGDDVLLLNPDAQISPASVITMHELLHADNVRGAVGATQRDPRSGVEARVWWPFPNPLRAWLEAFGLGRWNTSRGFVIGSVLLLRAEAIADVGPFDERFFLYAEETDWQKRAVDRGWRIDVARVDALHLGGGTSSDPSHRDRLFHASLETYQRKHFGTVGWQVFRTAMVLGAGIRSVTHSRAGRRSAFARLILYMRGPLASLKT</sequence>
<dbReference type="InterPro" id="IPR050194">
    <property type="entry name" value="Glycosyltransferase_grp1"/>
</dbReference>
<dbReference type="Pfam" id="PF00535">
    <property type="entry name" value="Glycos_transf_2"/>
    <property type="match status" value="1"/>
</dbReference>
<evidence type="ECO:0000313" key="5">
    <source>
        <dbReference type="EMBL" id="SEB83525.1"/>
    </source>
</evidence>
<dbReference type="PANTHER" id="PTHR45947">
    <property type="entry name" value="SULFOQUINOVOSYL TRANSFERASE SQD2"/>
    <property type="match status" value="1"/>
</dbReference>
<dbReference type="CDD" id="cd03801">
    <property type="entry name" value="GT4_PimA-like"/>
    <property type="match status" value="1"/>
</dbReference>
<protein>
    <recommendedName>
        <fullName evidence="1">D-inositol 3-phosphate glycosyltransferase</fullName>
    </recommendedName>
</protein>
<dbReference type="Pfam" id="PF00534">
    <property type="entry name" value="Glycos_transf_1"/>
    <property type="match status" value="1"/>
</dbReference>
<dbReference type="InterPro" id="IPR001296">
    <property type="entry name" value="Glyco_trans_1"/>
</dbReference>
<gene>
    <name evidence="5" type="ORF">SAMN04489806_1903</name>
</gene>
<keyword evidence="6" id="KW-1185">Reference proteome</keyword>
<dbReference type="InterPro" id="IPR001173">
    <property type="entry name" value="Glyco_trans_2-like"/>
</dbReference>
<evidence type="ECO:0000256" key="2">
    <source>
        <dbReference type="ARBA" id="ARBA00022679"/>
    </source>
</evidence>
<dbReference type="GO" id="GO:0016758">
    <property type="term" value="F:hexosyltransferase activity"/>
    <property type="evidence" value="ECO:0007669"/>
    <property type="project" value="TreeGrafter"/>
</dbReference>
<accession>A0A1H4MLY0</accession>
<evidence type="ECO:0000256" key="1">
    <source>
        <dbReference type="ARBA" id="ARBA00021292"/>
    </source>
</evidence>
<organism evidence="5 6">
    <name type="scientific">Paramicrobacterium humi</name>
    <dbReference type="NCBI Taxonomy" id="640635"/>
    <lineage>
        <taxon>Bacteria</taxon>
        <taxon>Bacillati</taxon>
        <taxon>Actinomycetota</taxon>
        <taxon>Actinomycetes</taxon>
        <taxon>Micrococcales</taxon>
        <taxon>Microbacteriaceae</taxon>
        <taxon>Paramicrobacterium</taxon>
    </lineage>
</organism>
<proteinExistence type="predicted"/>
<dbReference type="Proteomes" id="UP000199183">
    <property type="component" value="Unassembled WGS sequence"/>
</dbReference>
<dbReference type="Gene3D" id="3.90.550.10">
    <property type="entry name" value="Spore Coat Polysaccharide Biosynthesis Protein SpsA, Chain A"/>
    <property type="match status" value="1"/>
</dbReference>
<evidence type="ECO:0000259" key="4">
    <source>
        <dbReference type="Pfam" id="PF00535"/>
    </source>
</evidence>
<dbReference type="PANTHER" id="PTHR45947:SF3">
    <property type="entry name" value="SULFOQUINOVOSYL TRANSFERASE SQD2"/>
    <property type="match status" value="1"/>
</dbReference>
<feature type="domain" description="Glycosyltransferase 2-like" evidence="4">
    <location>
        <begin position="373"/>
        <end position="530"/>
    </location>
</feature>
<evidence type="ECO:0000313" key="6">
    <source>
        <dbReference type="Proteomes" id="UP000199183"/>
    </source>
</evidence>
<dbReference type="STRING" id="640635.SAMN04489806_1903"/>
<dbReference type="SUPFAM" id="SSF53756">
    <property type="entry name" value="UDP-Glycosyltransferase/glycogen phosphorylase"/>
    <property type="match status" value="1"/>
</dbReference>
<feature type="domain" description="Glycosyl transferase family 1" evidence="3">
    <location>
        <begin position="181"/>
        <end position="326"/>
    </location>
</feature>
<evidence type="ECO:0000259" key="3">
    <source>
        <dbReference type="Pfam" id="PF00534"/>
    </source>
</evidence>
<reference evidence="5 6" key="1">
    <citation type="submission" date="2016-10" db="EMBL/GenBank/DDBJ databases">
        <authorList>
            <person name="de Groot N.N."/>
        </authorList>
    </citation>
    <scope>NUCLEOTIDE SEQUENCE [LARGE SCALE GENOMIC DNA]</scope>
    <source>
        <strain evidence="5 6">DSM 21799</strain>
    </source>
</reference>
<keyword evidence="2 5" id="KW-0808">Transferase</keyword>
<dbReference type="Gene3D" id="3.40.50.2000">
    <property type="entry name" value="Glycogen Phosphorylase B"/>
    <property type="match status" value="2"/>
</dbReference>
<name>A0A1H4MLY0_9MICO</name>
<dbReference type="AlphaFoldDB" id="A0A1H4MLY0"/>
<dbReference type="InterPro" id="IPR029044">
    <property type="entry name" value="Nucleotide-diphossugar_trans"/>
</dbReference>